<keyword evidence="3 6" id="KW-0812">Transmembrane</keyword>
<keyword evidence="8" id="KW-1185">Reference proteome</keyword>
<accession>A0A8D5FJT6</accession>
<proteinExistence type="predicted"/>
<dbReference type="GO" id="GO:0006824">
    <property type="term" value="P:cobalt ion transport"/>
    <property type="evidence" value="ECO:0007669"/>
    <property type="project" value="InterPro"/>
</dbReference>
<feature type="transmembrane region" description="Helical" evidence="6">
    <location>
        <begin position="229"/>
        <end position="247"/>
    </location>
</feature>
<sequence>MNERFAEGTSSLHRRDPKAKIIAATTLVTASAISNSFTVAAMTLLLGIVLFLLTGLPARLVMKRLLAVNSFTLFLWLTLPFTYDGISFTGTGPLHVSSQGVQLAALISLKTNGIVLILIALLGTSRIANIGHALEALHLPERLCFILLFSYRYVFVIHQEYQRLVRAAKMRCFVPATTIHTYRTFGYLFGMTLVKSWNRAARVHQAMVLRGFDGHLIPLSRDIYTRGDTVFLLISTALTLLLILANFV</sequence>
<name>A0A8D5FJT6_9BACT</name>
<evidence type="ECO:0000256" key="3">
    <source>
        <dbReference type="ARBA" id="ARBA00022692"/>
    </source>
</evidence>
<dbReference type="NCBIfam" id="TIGR02454">
    <property type="entry name" value="ECF_T_CbiQ"/>
    <property type="match status" value="1"/>
</dbReference>
<dbReference type="CDD" id="cd16914">
    <property type="entry name" value="EcfT"/>
    <property type="match status" value="1"/>
</dbReference>
<evidence type="ECO:0000256" key="6">
    <source>
        <dbReference type="SAM" id="Phobius"/>
    </source>
</evidence>
<keyword evidence="4 6" id="KW-1133">Transmembrane helix</keyword>
<evidence type="ECO:0000313" key="7">
    <source>
        <dbReference type="EMBL" id="BCL62698.1"/>
    </source>
</evidence>
<dbReference type="KEGG" id="dbk:DGMP_33910"/>
<feature type="transmembrane region" description="Helical" evidence="6">
    <location>
        <begin position="103"/>
        <end position="122"/>
    </location>
</feature>
<dbReference type="InterPro" id="IPR051611">
    <property type="entry name" value="ECF_transporter_component"/>
</dbReference>
<feature type="transmembrane region" description="Helical" evidence="6">
    <location>
        <begin position="20"/>
        <end position="53"/>
    </location>
</feature>
<dbReference type="EMBL" id="AP024086">
    <property type="protein sequence ID" value="BCL62698.1"/>
    <property type="molecule type" value="Genomic_DNA"/>
</dbReference>
<dbReference type="AlphaFoldDB" id="A0A8D5FJT6"/>
<dbReference type="Pfam" id="PF02361">
    <property type="entry name" value="CbiQ"/>
    <property type="match status" value="1"/>
</dbReference>
<organism evidence="7 8">
    <name type="scientific">Desulfomarina profundi</name>
    <dbReference type="NCBI Taxonomy" id="2772557"/>
    <lineage>
        <taxon>Bacteria</taxon>
        <taxon>Pseudomonadati</taxon>
        <taxon>Thermodesulfobacteriota</taxon>
        <taxon>Desulfobulbia</taxon>
        <taxon>Desulfobulbales</taxon>
        <taxon>Desulfobulbaceae</taxon>
        <taxon>Desulfomarina</taxon>
    </lineage>
</organism>
<dbReference type="PANTHER" id="PTHR34857:SF2">
    <property type="entry name" value="SLL0384 PROTEIN"/>
    <property type="match status" value="1"/>
</dbReference>
<feature type="transmembrane region" description="Helical" evidence="6">
    <location>
        <begin position="65"/>
        <end position="83"/>
    </location>
</feature>
<dbReference type="InterPro" id="IPR003339">
    <property type="entry name" value="ABC/ECF_trnsptr_transmembrane"/>
</dbReference>
<protein>
    <recommendedName>
        <fullName evidence="9">Cobalt ECF transporter T component CbiQ</fullName>
    </recommendedName>
</protein>
<evidence type="ECO:0000256" key="1">
    <source>
        <dbReference type="ARBA" id="ARBA00004651"/>
    </source>
</evidence>
<evidence type="ECO:0000256" key="4">
    <source>
        <dbReference type="ARBA" id="ARBA00022989"/>
    </source>
</evidence>
<gene>
    <name evidence="7" type="ORF">DGMP_33910</name>
</gene>
<comment type="subcellular location">
    <subcellularLocation>
        <location evidence="1">Cell membrane</location>
        <topology evidence="1">Multi-pass membrane protein</topology>
    </subcellularLocation>
</comment>
<dbReference type="Proteomes" id="UP000826725">
    <property type="component" value="Chromosome"/>
</dbReference>
<reference evidence="7" key="1">
    <citation type="submission" date="2020-09" db="EMBL/GenBank/DDBJ databases">
        <title>Desulfogranum mesoprofundum gen. nov., sp. nov., a novel mesophilic, sulfate-reducing chemolithoautotroph isolated from a deep-sea hydrothermal vent chimney in the Suiyo Seamount.</title>
        <authorList>
            <person name="Hashimoto Y."/>
            <person name="Nakagawa S."/>
        </authorList>
    </citation>
    <scope>NUCLEOTIDE SEQUENCE</scope>
    <source>
        <strain evidence="7">KT2</strain>
    </source>
</reference>
<dbReference type="GO" id="GO:0043190">
    <property type="term" value="C:ATP-binding cassette (ABC) transporter complex"/>
    <property type="evidence" value="ECO:0007669"/>
    <property type="project" value="InterPro"/>
</dbReference>
<keyword evidence="2" id="KW-1003">Cell membrane</keyword>
<evidence type="ECO:0000256" key="5">
    <source>
        <dbReference type="ARBA" id="ARBA00023136"/>
    </source>
</evidence>
<dbReference type="PANTHER" id="PTHR34857">
    <property type="entry name" value="SLL0384 PROTEIN"/>
    <property type="match status" value="1"/>
</dbReference>
<dbReference type="InterPro" id="IPR012809">
    <property type="entry name" value="ECF_CbiQ"/>
</dbReference>
<dbReference type="RefSeq" id="WP_228855029.1">
    <property type="nucleotide sequence ID" value="NZ_AP024086.1"/>
</dbReference>
<keyword evidence="5 6" id="KW-0472">Membrane</keyword>
<evidence type="ECO:0000256" key="2">
    <source>
        <dbReference type="ARBA" id="ARBA00022475"/>
    </source>
</evidence>
<evidence type="ECO:0000313" key="8">
    <source>
        <dbReference type="Proteomes" id="UP000826725"/>
    </source>
</evidence>
<evidence type="ECO:0008006" key="9">
    <source>
        <dbReference type="Google" id="ProtNLM"/>
    </source>
</evidence>